<dbReference type="GeneID" id="103508420"/>
<evidence type="ECO:0000256" key="4">
    <source>
        <dbReference type="ARBA" id="ARBA00022701"/>
    </source>
</evidence>
<keyword evidence="4 6" id="KW-0493">Microtubule</keyword>
<sequence length="352" mass="40656">MFHEILLCLSGLPNSLQEDIANISELEDILHPSELKLLEKVLVIANDYTTVKQFIEINLYDKDSTSSQDIVPTGLSMKADAGLYLKAFCEGLFQSLEPYRQDLKNLETQFFNGPHSTSITTVLYTFEKHHPLLEFMVKIIREALIQSARSLLNIDENVISKFNFTVLQGNVTSFAAKNLNQALIQSARSLLNIDENVISKFNFTVVKNPNEKLMNQLFLNYKPDWPLQLLFTPPIIENYNTLFKFLLRLKKAQLDLHKIWLRDTKMKKTSGIPATWQLRTRLMYLLDNLQYYLQVDVLESEYSLLVQSVRNSADFDQIQLAHIEFQANVLSKAFIYAGEVRGNYVLRIKESY</sequence>
<dbReference type="RefSeq" id="XP_026678594.1">
    <property type="nucleotide sequence ID" value="XM_026822793.1"/>
</dbReference>
<name>A0A3Q0IQL7_DIACI</name>
<organism evidence="9 10">
    <name type="scientific">Diaphorina citri</name>
    <name type="common">Asian citrus psyllid</name>
    <dbReference type="NCBI Taxonomy" id="121845"/>
    <lineage>
        <taxon>Eukaryota</taxon>
        <taxon>Metazoa</taxon>
        <taxon>Ecdysozoa</taxon>
        <taxon>Arthropoda</taxon>
        <taxon>Hexapoda</taxon>
        <taxon>Insecta</taxon>
        <taxon>Pterygota</taxon>
        <taxon>Neoptera</taxon>
        <taxon>Paraneoptera</taxon>
        <taxon>Hemiptera</taxon>
        <taxon>Sternorrhyncha</taxon>
        <taxon>Psylloidea</taxon>
        <taxon>Psyllidae</taxon>
        <taxon>Diaphorininae</taxon>
        <taxon>Diaphorina</taxon>
    </lineage>
</organism>
<dbReference type="Pfam" id="PF17681">
    <property type="entry name" value="GCP_N_terminal"/>
    <property type="match status" value="1"/>
</dbReference>
<evidence type="ECO:0000259" key="8">
    <source>
        <dbReference type="Pfam" id="PF17681"/>
    </source>
</evidence>
<dbReference type="GO" id="GO:0005874">
    <property type="term" value="C:microtubule"/>
    <property type="evidence" value="ECO:0007669"/>
    <property type="project" value="UniProtKB-KW"/>
</dbReference>
<dbReference type="InterPro" id="IPR007259">
    <property type="entry name" value="GCP"/>
</dbReference>
<evidence type="ECO:0000313" key="10">
    <source>
        <dbReference type="RefSeq" id="XP_026678594.1"/>
    </source>
</evidence>
<dbReference type="InterPro" id="IPR042241">
    <property type="entry name" value="GCP_C_sf"/>
</dbReference>
<dbReference type="PaxDb" id="121845-A0A3Q0IQL7"/>
<dbReference type="KEGG" id="dci:103508420"/>
<keyword evidence="3 6" id="KW-0963">Cytoplasm</keyword>
<evidence type="ECO:0000259" key="7">
    <source>
        <dbReference type="Pfam" id="PF04130"/>
    </source>
</evidence>
<accession>A0A3Q0IQL7</accession>
<dbReference type="GO" id="GO:0043015">
    <property type="term" value="F:gamma-tubulin binding"/>
    <property type="evidence" value="ECO:0007669"/>
    <property type="project" value="InterPro"/>
</dbReference>
<evidence type="ECO:0000256" key="5">
    <source>
        <dbReference type="ARBA" id="ARBA00023212"/>
    </source>
</evidence>
<feature type="domain" description="Gamma tubulin complex component C-terminal" evidence="7">
    <location>
        <begin position="193"/>
        <end position="336"/>
    </location>
</feature>
<dbReference type="GO" id="GO:0051225">
    <property type="term" value="P:spindle assembly"/>
    <property type="evidence" value="ECO:0007669"/>
    <property type="project" value="TreeGrafter"/>
</dbReference>
<dbReference type="GO" id="GO:0000278">
    <property type="term" value="P:mitotic cell cycle"/>
    <property type="evidence" value="ECO:0007669"/>
    <property type="project" value="TreeGrafter"/>
</dbReference>
<reference evidence="10" key="1">
    <citation type="submission" date="2025-08" db="UniProtKB">
        <authorList>
            <consortium name="RefSeq"/>
        </authorList>
    </citation>
    <scope>IDENTIFICATION</scope>
</reference>
<dbReference type="Proteomes" id="UP000079169">
    <property type="component" value="Unplaced"/>
</dbReference>
<comment type="subcellular location">
    <subcellularLocation>
        <location evidence="1 6">Cytoplasm</location>
        <location evidence="1 6">Cytoskeleton</location>
        <location evidence="1 6">Microtubule organizing center</location>
    </subcellularLocation>
</comment>
<dbReference type="GO" id="GO:0031122">
    <property type="term" value="P:cytoplasmic microtubule organization"/>
    <property type="evidence" value="ECO:0007669"/>
    <property type="project" value="TreeGrafter"/>
</dbReference>
<gene>
    <name evidence="10" type="primary">LOC103508420</name>
</gene>
<evidence type="ECO:0000256" key="3">
    <source>
        <dbReference type="ARBA" id="ARBA00022490"/>
    </source>
</evidence>
<dbReference type="GO" id="GO:0051321">
    <property type="term" value="P:meiotic cell cycle"/>
    <property type="evidence" value="ECO:0007669"/>
    <property type="project" value="TreeGrafter"/>
</dbReference>
<dbReference type="InterPro" id="IPR040457">
    <property type="entry name" value="GCP_C"/>
</dbReference>
<evidence type="ECO:0000256" key="6">
    <source>
        <dbReference type="RuleBase" id="RU363050"/>
    </source>
</evidence>
<comment type="similarity">
    <text evidence="2 6">Belongs to the TUBGCP family.</text>
</comment>
<dbReference type="PANTHER" id="PTHR19302:SF27">
    <property type="entry name" value="GAMMA-TUBULIN COMPLEX COMPONENT 4"/>
    <property type="match status" value="1"/>
</dbReference>
<dbReference type="GO" id="GO:0007020">
    <property type="term" value="P:microtubule nucleation"/>
    <property type="evidence" value="ECO:0007669"/>
    <property type="project" value="InterPro"/>
</dbReference>
<dbReference type="GO" id="GO:0051011">
    <property type="term" value="F:microtubule minus-end binding"/>
    <property type="evidence" value="ECO:0007669"/>
    <property type="project" value="TreeGrafter"/>
</dbReference>
<feature type="domain" description="Gamma tubulin complex component protein N-terminal" evidence="8">
    <location>
        <begin position="2"/>
        <end position="147"/>
    </location>
</feature>
<evidence type="ECO:0000313" key="9">
    <source>
        <dbReference type="Proteomes" id="UP000079169"/>
    </source>
</evidence>
<dbReference type="GO" id="GO:0000930">
    <property type="term" value="C:gamma-tubulin complex"/>
    <property type="evidence" value="ECO:0007669"/>
    <property type="project" value="TreeGrafter"/>
</dbReference>
<keyword evidence="9" id="KW-1185">Reference proteome</keyword>
<dbReference type="GO" id="GO:0000922">
    <property type="term" value="C:spindle pole"/>
    <property type="evidence" value="ECO:0007669"/>
    <property type="project" value="InterPro"/>
</dbReference>
<protein>
    <recommendedName>
        <fullName evidence="6">Gamma-tubulin complex component</fullName>
    </recommendedName>
</protein>
<evidence type="ECO:0000256" key="1">
    <source>
        <dbReference type="ARBA" id="ARBA00004267"/>
    </source>
</evidence>
<dbReference type="PANTHER" id="PTHR19302">
    <property type="entry name" value="GAMMA TUBULIN COMPLEX PROTEIN"/>
    <property type="match status" value="1"/>
</dbReference>
<keyword evidence="5 6" id="KW-0206">Cytoskeleton</keyword>
<evidence type="ECO:0000256" key="2">
    <source>
        <dbReference type="ARBA" id="ARBA00010337"/>
    </source>
</evidence>
<dbReference type="InterPro" id="IPR041470">
    <property type="entry name" value="GCP_N"/>
</dbReference>
<dbReference type="AlphaFoldDB" id="A0A3Q0IQL7"/>
<dbReference type="STRING" id="121845.A0A3Q0IQL7"/>
<dbReference type="Pfam" id="PF04130">
    <property type="entry name" value="GCP_C_terminal"/>
    <property type="match status" value="1"/>
</dbReference>
<proteinExistence type="inferred from homology"/>
<dbReference type="Gene3D" id="1.20.120.1900">
    <property type="entry name" value="Gamma-tubulin complex, C-terminal domain"/>
    <property type="match status" value="1"/>
</dbReference>